<dbReference type="InterPro" id="IPR037523">
    <property type="entry name" value="VOC_core"/>
</dbReference>
<dbReference type="InterPro" id="IPR052537">
    <property type="entry name" value="Extradiol_RC_dioxygenase"/>
</dbReference>
<comment type="caution">
    <text evidence="2">The sequence shown here is derived from an EMBL/GenBank/DDBJ whole genome shotgun (WGS) entry which is preliminary data.</text>
</comment>
<reference evidence="2 3" key="1">
    <citation type="journal article" date="2019" name="Appl. Microbiol. Biotechnol.">
        <title>Uncovering carbohydrate metabolism through a genotype-phenotype association study of 56 lactic acid bacteria genomes.</title>
        <authorList>
            <person name="Buron-Moles G."/>
            <person name="Chailyan A."/>
            <person name="Dolejs I."/>
            <person name="Forster J."/>
            <person name="Miks M.H."/>
        </authorList>
    </citation>
    <scope>NUCLEOTIDE SEQUENCE [LARGE SCALE GENOMIC DNA]</scope>
    <source>
        <strain evidence="2 3">ATCC 49373</strain>
    </source>
</reference>
<dbReference type="RefSeq" id="WP_010619247.1">
    <property type="nucleotide sequence ID" value="NZ_PUFO01000100.1"/>
</dbReference>
<feature type="domain" description="VOC" evidence="1">
    <location>
        <begin position="145"/>
        <end position="258"/>
    </location>
</feature>
<sequence>MFGLHHITLLTKDLEQNYDFYVNFLGFRFIKNSINQENPKMRHVFYGDYLGTPGTATTFIQVPLLGHRTDGANRLSTIYYDVPQGSYGFWQKRLEQKNIEFHYEDHALVFHDPDGIKIGFIYKNEKLRDDQVVPNDIPADYQIIRLNKTELYGADYQASLDFFKAFDELKVNEETSMVEADHTTGVKVKQGDKDSKTRFGRGSIDHIAFDVGSKETLDAVHQFAKDQHMNIEEYIDRGWFYSLYVKEPNGTRIEFATGGPGFTLDEPLDHLGEKLRVGPRWQEQRPEILAYHQARGVFLNDEGHE</sequence>
<evidence type="ECO:0000259" key="1">
    <source>
        <dbReference type="PROSITE" id="PS51819"/>
    </source>
</evidence>
<dbReference type="AlphaFoldDB" id="A0A4R5NFP7"/>
<dbReference type="InterPro" id="IPR029068">
    <property type="entry name" value="Glyas_Bleomycin-R_OHBP_Dase"/>
</dbReference>
<organism evidence="2 3">
    <name type="scientific">Secundilactobacillus malefermentans</name>
    <dbReference type="NCBI Taxonomy" id="176292"/>
    <lineage>
        <taxon>Bacteria</taxon>
        <taxon>Bacillati</taxon>
        <taxon>Bacillota</taxon>
        <taxon>Bacilli</taxon>
        <taxon>Lactobacillales</taxon>
        <taxon>Lactobacillaceae</taxon>
        <taxon>Secundilactobacillus</taxon>
    </lineage>
</organism>
<dbReference type="Gene3D" id="3.10.180.10">
    <property type="entry name" value="2,3-Dihydroxybiphenyl 1,2-Dioxygenase, domain 1"/>
    <property type="match status" value="2"/>
</dbReference>
<accession>A0A4R5NFP7</accession>
<dbReference type="PANTHER" id="PTHR36110">
    <property type="entry name" value="RING-CLEAVING DIOXYGENASE MHQE-RELATED"/>
    <property type="match status" value="1"/>
</dbReference>
<evidence type="ECO:0000313" key="3">
    <source>
        <dbReference type="Proteomes" id="UP000294854"/>
    </source>
</evidence>
<proteinExistence type="predicted"/>
<dbReference type="InterPro" id="IPR004360">
    <property type="entry name" value="Glyas_Fos-R_dOase_dom"/>
</dbReference>
<dbReference type="Pfam" id="PF00903">
    <property type="entry name" value="Glyoxalase"/>
    <property type="match status" value="2"/>
</dbReference>
<dbReference type="STRING" id="1122149.FD44_GL000508"/>
<evidence type="ECO:0000313" key="2">
    <source>
        <dbReference type="EMBL" id="TDG72152.1"/>
    </source>
</evidence>
<protein>
    <recommendedName>
        <fullName evidence="1">VOC domain-containing protein</fullName>
    </recommendedName>
</protein>
<keyword evidence="3" id="KW-1185">Reference proteome</keyword>
<dbReference type="SUPFAM" id="SSF54593">
    <property type="entry name" value="Glyoxalase/Bleomycin resistance protein/Dihydroxybiphenyl dioxygenase"/>
    <property type="match status" value="2"/>
</dbReference>
<name>A0A4R5NFP7_9LACO</name>
<dbReference type="PANTHER" id="PTHR36110:SF4">
    <property type="entry name" value="RING-CLEAVING DIOXYGENASE MHQA-RELATED"/>
    <property type="match status" value="1"/>
</dbReference>
<gene>
    <name evidence="2" type="ORF">C5L31_001626</name>
</gene>
<dbReference type="PROSITE" id="PS51819">
    <property type="entry name" value="VOC"/>
    <property type="match status" value="2"/>
</dbReference>
<feature type="domain" description="VOC" evidence="1">
    <location>
        <begin position="3"/>
        <end position="140"/>
    </location>
</feature>
<dbReference type="EMBL" id="PUFO01000100">
    <property type="protein sequence ID" value="TDG72152.1"/>
    <property type="molecule type" value="Genomic_DNA"/>
</dbReference>
<dbReference type="OrthoDB" id="9785698at2"/>
<dbReference type="Proteomes" id="UP000294854">
    <property type="component" value="Unassembled WGS sequence"/>
</dbReference>